<dbReference type="InterPro" id="IPR035472">
    <property type="entry name" value="RpiR-like_SIS"/>
</dbReference>
<reference evidence="2 3" key="1">
    <citation type="submission" date="2020-08" db="EMBL/GenBank/DDBJ databases">
        <title>Sequencing the genomes of 1000 actinobacteria strains.</title>
        <authorList>
            <person name="Klenk H.-P."/>
        </authorList>
    </citation>
    <scope>NUCLEOTIDE SEQUENCE [LARGE SCALE GENOMIC DNA]</scope>
    <source>
        <strain evidence="2 3">DSM 44551</strain>
    </source>
</reference>
<dbReference type="GO" id="GO:1901135">
    <property type="term" value="P:carbohydrate derivative metabolic process"/>
    <property type="evidence" value="ECO:0007669"/>
    <property type="project" value="InterPro"/>
</dbReference>
<dbReference type="InterPro" id="IPR046348">
    <property type="entry name" value="SIS_dom_sf"/>
</dbReference>
<feature type="domain" description="SIS" evidence="1">
    <location>
        <begin position="38"/>
        <end position="213"/>
    </location>
</feature>
<dbReference type="InterPro" id="IPR001347">
    <property type="entry name" value="SIS_dom"/>
</dbReference>
<dbReference type="InterPro" id="IPR050099">
    <property type="entry name" value="SIS_GmhA/DiaA_subfam"/>
</dbReference>
<dbReference type="RefSeq" id="WP_312893450.1">
    <property type="nucleotide sequence ID" value="NZ_BAAAJD010000024.1"/>
</dbReference>
<name>A0A7W8QGN5_9ACTN</name>
<sequence length="248" mass="26165">MNEGPDAAEAGFGARMRDHLAEVGEENAAALHAVADLIVQRVVRDGGVLLVAGSGHSMIAVAEAFFRAGGLAAVKPVYSPQLLPLHGAAEATAAERRTGLAAEVLADTGYQESDVLFVFSTSGVNPYPVELARTARERGIPVVAFTSRACSAAAPRRAGGTLAEEADHVIDTLVRPGDASYPENAPVTGPLSSLANTYLWNLLLAAVHDRVKEAGLELPLWRSANMPGGDDANKRFFNRYSPRIPELD</sequence>
<evidence type="ECO:0000313" key="3">
    <source>
        <dbReference type="Proteomes" id="UP000572635"/>
    </source>
</evidence>
<dbReference type="AlphaFoldDB" id="A0A7W8QGN5"/>
<evidence type="ECO:0000313" key="2">
    <source>
        <dbReference type="EMBL" id="MBB5430108.1"/>
    </source>
</evidence>
<dbReference type="PANTHER" id="PTHR30390">
    <property type="entry name" value="SEDOHEPTULOSE 7-PHOSPHATE ISOMERASE / DNAA INITIATOR-ASSOCIATING FACTOR FOR REPLICATION INITIATION"/>
    <property type="match status" value="1"/>
</dbReference>
<dbReference type="Gene3D" id="3.40.50.10490">
    <property type="entry name" value="Glucose-6-phosphate isomerase like protein, domain 1"/>
    <property type="match status" value="1"/>
</dbReference>
<dbReference type="SUPFAM" id="SSF53697">
    <property type="entry name" value="SIS domain"/>
    <property type="match status" value="1"/>
</dbReference>
<proteinExistence type="predicted"/>
<dbReference type="NCBIfam" id="NF002805">
    <property type="entry name" value="PRK02947.1"/>
    <property type="match status" value="1"/>
</dbReference>
<dbReference type="EMBL" id="JACHDB010000001">
    <property type="protein sequence ID" value="MBB5430108.1"/>
    <property type="molecule type" value="Genomic_DNA"/>
</dbReference>
<dbReference type="PROSITE" id="PS51464">
    <property type="entry name" value="SIS"/>
    <property type="match status" value="1"/>
</dbReference>
<dbReference type="PANTHER" id="PTHR30390:SF7">
    <property type="entry name" value="PHOSPHOHEPTOSE ISOMERASE"/>
    <property type="match status" value="1"/>
</dbReference>
<organism evidence="2 3">
    <name type="scientific">Nocardiopsis composta</name>
    <dbReference type="NCBI Taxonomy" id="157465"/>
    <lineage>
        <taxon>Bacteria</taxon>
        <taxon>Bacillati</taxon>
        <taxon>Actinomycetota</taxon>
        <taxon>Actinomycetes</taxon>
        <taxon>Streptosporangiales</taxon>
        <taxon>Nocardiopsidaceae</taxon>
        <taxon>Nocardiopsis</taxon>
    </lineage>
</organism>
<gene>
    <name evidence="2" type="ORF">HDA36_000192</name>
</gene>
<dbReference type="GO" id="GO:0097367">
    <property type="term" value="F:carbohydrate derivative binding"/>
    <property type="evidence" value="ECO:0007669"/>
    <property type="project" value="InterPro"/>
</dbReference>
<protein>
    <submittedName>
        <fullName evidence="2">Putative phosphosugar-binding protein</fullName>
    </submittedName>
</protein>
<comment type="caution">
    <text evidence="2">The sequence shown here is derived from an EMBL/GenBank/DDBJ whole genome shotgun (WGS) entry which is preliminary data.</text>
</comment>
<dbReference type="CDD" id="cd05013">
    <property type="entry name" value="SIS_RpiR"/>
    <property type="match status" value="1"/>
</dbReference>
<dbReference type="Pfam" id="PF13580">
    <property type="entry name" value="SIS_2"/>
    <property type="match status" value="1"/>
</dbReference>
<accession>A0A7W8QGN5</accession>
<dbReference type="Proteomes" id="UP000572635">
    <property type="component" value="Unassembled WGS sequence"/>
</dbReference>
<keyword evidence="3" id="KW-1185">Reference proteome</keyword>
<evidence type="ECO:0000259" key="1">
    <source>
        <dbReference type="PROSITE" id="PS51464"/>
    </source>
</evidence>